<evidence type="ECO:0000313" key="2">
    <source>
        <dbReference type="EMBL" id="RAK01897.1"/>
    </source>
</evidence>
<keyword evidence="1" id="KW-0732">Signal</keyword>
<evidence type="ECO:0000313" key="3">
    <source>
        <dbReference type="Proteomes" id="UP000248790"/>
    </source>
</evidence>
<reference evidence="2 3" key="1">
    <citation type="submission" date="2018-06" db="EMBL/GenBank/DDBJ databases">
        <title>Genomic Encyclopedia of Archaeal and Bacterial Type Strains, Phase II (KMG-II): from individual species to whole genera.</title>
        <authorList>
            <person name="Goeker M."/>
        </authorList>
    </citation>
    <scope>NUCLEOTIDE SEQUENCE [LARGE SCALE GENOMIC DNA]</scope>
    <source>
        <strain evidence="2 3">DSM 21851</strain>
    </source>
</reference>
<dbReference type="AlphaFoldDB" id="A0A327X4G5"/>
<keyword evidence="3" id="KW-1185">Reference proteome</keyword>
<evidence type="ECO:0000256" key="1">
    <source>
        <dbReference type="SAM" id="SignalP"/>
    </source>
</evidence>
<feature type="chain" id="PRO_5016331742" description="Outer membrane protein with beta-barrel domain" evidence="1">
    <location>
        <begin position="26"/>
        <end position="198"/>
    </location>
</feature>
<dbReference type="EMBL" id="QLMC01000001">
    <property type="protein sequence ID" value="RAK01897.1"/>
    <property type="molecule type" value="Genomic_DNA"/>
</dbReference>
<comment type="caution">
    <text evidence="2">The sequence shown here is derived from an EMBL/GenBank/DDBJ whole genome shotgun (WGS) entry which is preliminary data.</text>
</comment>
<sequence length="198" mass="22240">MNMKKIGYTALWLLCCLGFPVCAQKAPFRPVFTNMTEFGISLGQVRYNVNLATENVEKRQTITAQTFNGVQLRPKLAVGGTVGIDWYTTALLMPVCAGLRYDLAQPGKKNLRVFTSLDTGYGFAWLHEDPTGYETRGGWVISPGLGFRIGRPQNANFILSLSYKRQEAEADKPLMGNDIYKHETRVYNRIAFRLGLSF</sequence>
<dbReference type="Proteomes" id="UP000248790">
    <property type="component" value="Unassembled WGS sequence"/>
</dbReference>
<accession>A0A327X4G5</accession>
<protein>
    <recommendedName>
        <fullName evidence="4">Outer membrane protein with beta-barrel domain</fullName>
    </recommendedName>
</protein>
<gene>
    <name evidence="2" type="ORF">LX87_00011</name>
</gene>
<evidence type="ECO:0008006" key="4">
    <source>
        <dbReference type="Google" id="ProtNLM"/>
    </source>
</evidence>
<organism evidence="2 3">
    <name type="scientific">Larkinella arboricola</name>
    <dbReference type="NCBI Taxonomy" id="643671"/>
    <lineage>
        <taxon>Bacteria</taxon>
        <taxon>Pseudomonadati</taxon>
        <taxon>Bacteroidota</taxon>
        <taxon>Cytophagia</taxon>
        <taxon>Cytophagales</taxon>
        <taxon>Spirosomataceae</taxon>
        <taxon>Larkinella</taxon>
    </lineage>
</organism>
<name>A0A327X4G5_LARAB</name>
<feature type="signal peptide" evidence="1">
    <location>
        <begin position="1"/>
        <end position="25"/>
    </location>
</feature>
<proteinExistence type="predicted"/>